<keyword evidence="1" id="KW-0812">Transmembrane</keyword>
<dbReference type="GO" id="GO:0015276">
    <property type="term" value="F:ligand-gated monoatomic ion channel activity"/>
    <property type="evidence" value="ECO:0007669"/>
    <property type="project" value="InterPro"/>
</dbReference>
<evidence type="ECO:0000259" key="2">
    <source>
        <dbReference type="Pfam" id="PF00060"/>
    </source>
</evidence>
<protein>
    <recommendedName>
        <fullName evidence="2">Ionotropic glutamate receptor C-terminal domain-containing protein</fullName>
    </recommendedName>
</protein>
<dbReference type="Gene3D" id="1.10.287.70">
    <property type="match status" value="1"/>
</dbReference>
<sequence length="99" mass="10971">MVMVLLTGHTINVKAPKSWPGKVIQNVWAGLAIFIMTSYTANLAAYLAGQSVVTTVNSVFDPETIAKQSLESLSSVQAETEVRRKGRDWPVFEEMERDN</sequence>
<feature type="transmembrane region" description="Helical" evidence="1">
    <location>
        <begin position="27"/>
        <end position="48"/>
    </location>
</feature>
<dbReference type="EMBL" id="JAWDGP010005130">
    <property type="protein sequence ID" value="KAK3759400.1"/>
    <property type="molecule type" value="Genomic_DNA"/>
</dbReference>
<evidence type="ECO:0000313" key="4">
    <source>
        <dbReference type="Proteomes" id="UP001283361"/>
    </source>
</evidence>
<keyword evidence="1" id="KW-0472">Membrane</keyword>
<accession>A0AAE0YYQ9</accession>
<keyword evidence="1" id="KW-1133">Transmembrane helix</keyword>
<dbReference type="GO" id="GO:0016020">
    <property type="term" value="C:membrane"/>
    <property type="evidence" value="ECO:0007669"/>
    <property type="project" value="InterPro"/>
</dbReference>
<reference evidence="3" key="1">
    <citation type="journal article" date="2023" name="G3 (Bethesda)">
        <title>A reference genome for the long-term kleptoplast-retaining sea slug Elysia crispata morphotype clarki.</title>
        <authorList>
            <person name="Eastman K.E."/>
            <person name="Pendleton A.L."/>
            <person name="Shaikh M.A."/>
            <person name="Suttiyut T."/>
            <person name="Ogas R."/>
            <person name="Tomko P."/>
            <person name="Gavelis G."/>
            <person name="Widhalm J.R."/>
            <person name="Wisecaver J.H."/>
        </authorList>
    </citation>
    <scope>NUCLEOTIDE SEQUENCE</scope>
    <source>
        <strain evidence="3">ECLA1</strain>
    </source>
</reference>
<evidence type="ECO:0000256" key="1">
    <source>
        <dbReference type="SAM" id="Phobius"/>
    </source>
</evidence>
<keyword evidence="4" id="KW-1185">Reference proteome</keyword>
<comment type="caution">
    <text evidence="3">The sequence shown here is derived from an EMBL/GenBank/DDBJ whole genome shotgun (WGS) entry which is preliminary data.</text>
</comment>
<organism evidence="3 4">
    <name type="scientific">Elysia crispata</name>
    <name type="common">lettuce slug</name>
    <dbReference type="NCBI Taxonomy" id="231223"/>
    <lineage>
        <taxon>Eukaryota</taxon>
        <taxon>Metazoa</taxon>
        <taxon>Spiralia</taxon>
        <taxon>Lophotrochozoa</taxon>
        <taxon>Mollusca</taxon>
        <taxon>Gastropoda</taxon>
        <taxon>Heterobranchia</taxon>
        <taxon>Euthyneura</taxon>
        <taxon>Panpulmonata</taxon>
        <taxon>Sacoglossa</taxon>
        <taxon>Placobranchoidea</taxon>
        <taxon>Plakobranchidae</taxon>
        <taxon>Elysia</taxon>
    </lineage>
</organism>
<proteinExistence type="predicted"/>
<evidence type="ECO:0000313" key="3">
    <source>
        <dbReference type="EMBL" id="KAK3759400.1"/>
    </source>
</evidence>
<name>A0AAE0YYQ9_9GAST</name>
<dbReference type="InterPro" id="IPR001320">
    <property type="entry name" value="Iontro_rcpt_C"/>
</dbReference>
<dbReference type="Pfam" id="PF00060">
    <property type="entry name" value="Lig_chan"/>
    <property type="match status" value="1"/>
</dbReference>
<feature type="domain" description="Ionotropic glutamate receptor C-terminal" evidence="2">
    <location>
        <begin position="12"/>
        <end position="69"/>
    </location>
</feature>
<dbReference type="Proteomes" id="UP001283361">
    <property type="component" value="Unassembled WGS sequence"/>
</dbReference>
<gene>
    <name evidence="3" type="ORF">RRG08_023518</name>
</gene>
<dbReference type="AlphaFoldDB" id="A0AAE0YYQ9"/>